<comment type="caution">
    <text evidence="2">The sequence shown here is derived from an EMBL/GenBank/DDBJ whole genome shotgun (WGS) entry which is preliminary data.</text>
</comment>
<reference evidence="2 3" key="1">
    <citation type="submission" date="2016-10" db="EMBL/GenBank/DDBJ databases">
        <title>The genome sequence of Colletotrichum fioriniae PJ7.</title>
        <authorList>
            <person name="Baroncelli R."/>
        </authorList>
    </citation>
    <scope>NUCLEOTIDE SEQUENCE [LARGE SCALE GENOMIC DNA]</scope>
    <source>
        <strain evidence="2 3">IMI 309622</strain>
    </source>
</reference>
<feature type="region of interest" description="Disordered" evidence="1">
    <location>
        <begin position="15"/>
        <end position="83"/>
    </location>
</feature>
<evidence type="ECO:0000313" key="3">
    <source>
        <dbReference type="Proteomes" id="UP001240678"/>
    </source>
</evidence>
<protein>
    <submittedName>
        <fullName evidence="2">Uncharacterized protein</fullName>
    </submittedName>
</protein>
<organism evidence="2 3">
    <name type="scientific">Colletotrichum costaricense</name>
    <dbReference type="NCBI Taxonomy" id="1209916"/>
    <lineage>
        <taxon>Eukaryota</taxon>
        <taxon>Fungi</taxon>
        <taxon>Dikarya</taxon>
        <taxon>Ascomycota</taxon>
        <taxon>Pezizomycotina</taxon>
        <taxon>Sordariomycetes</taxon>
        <taxon>Hypocreomycetidae</taxon>
        <taxon>Glomerellales</taxon>
        <taxon>Glomerellaceae</taxon>
        <taxon>Colletotrichum</taxon>
        <taxon>Colletotrichum acutatum species complex</taxon>
    </lineage>
</organism>
<evidence type="ECO:0000313" key="2">
    <source>
        <dbReference type="EMBL" id="KAK1529051.1"/>
    </source>
</evidence>
<dbReference type="AlphaFoldDB" id="A0AAI9YZB8"/>
<dbReference type="EMBL" id="MOOE01000006">
    <property type="protein sequence ID" value="KAK1529051.1"/>
    <property type="molecule type" value="Genomic_DNA"/>
</dbReference>
<sequence length="124" mass="13422">MTSHIRGVSVGKISIPKTPNILSSNNSEPIHHQPLPTISLPQLSSNTHSPPTPPNTDPLLPRPSPTAPIPRRRRSLHPAAAAPALAPLRPHHLLLPPEQLPLLHLVVLQAVVDVDVRREHAIVV</sequence>
<gene>
    <name evidence="2" type="ORF">CCOS01_06885</name>
</gene>
<dbReference type="GeneID" id="85338600"/>
<dbReference type="Proteomes" id="UP001240678">
    <property type="component" value="Unassembled WGS sequence"/>
</dbReference>
<evidence type="ECO:0000256" key="1">
    <source>
        <dbReference type="SAM" id="MobiDB-lite"/>
    </source>
</evidence>
<accession>A0AAI9YZB8</accession>
<feature type="compositionally biased region" description="Pro residues" evidence="1">
    <location>
        <begin position="50"/>
        <end position="68"/>
    </location>
</feature>
<proteinExistence type="predicted"/>
<name>A0AAI9YZB8_9PEZI</name>
<dbReference type="RefSeq" id="XP_060314753.1">
    <property type="nucleotide sequence ID" value="XM_060455053.1"/>
</dbReference>
<keyword evidence="3" id="KW-1185">Reference proteome</keyword>